<accession>A0AAF3E9V9</accession>
<sequence>MLLIVLAAVVATVTCQYGGYGGGGYGGGNYPQQYPRPLSNPFYDSSSSSSSSGSHEKYKCRRCKHSKLEGSCEDSTEYTNATCKEADFDYTGEDGCAFAIVSCRAKKNLVGAIVPKDGKKTKPIVVGFGDLHLTVDCSSHKKWYVGKHHRKHRSSSSDSSSSSSSGDSHDRRHKRSIEDGDDQGDDQRRGGRGGDDDDHHHHHRRRNNGNNGPWGKRDGAKTVTSPTSSACILIPPISPQQPPLQLPQPQSPLLQPPLVQVPSNLTVSEHEGKWKKPRIDRKRKHAAKG</sequence>
<keyword evidence="2" id="KW-0732">Signal</keyword>
<proteinExistence type="predicted"/>
<feature type="signal peptide" evidence="2">
    <location>
        <begin position="1"/>
        <end position="15"/>
    </location>
</feature>
<feature type="chain" id="PRO_5041998121" evidence="2">
    <location>
        <begin position="16"/>
        <end position="289"/>
    </location>
</feature>
<feature type="compositionally biased region" description="Basic and acidic residues" evidence="1">
    <location>
        <begin position="185"/>
        <end position="199"/>
    </location>
</feature>
<feature type="compositionally biased region" description="Low complexity" evidence="1">
    <location>
        <begin position="251"/>
        <end position="263"/>
    </location>
</feature>
<organism evidence="3 4">
    <name type="scientific">Mesorhabditis belari</name>
    <dbReference type="NCBI Taxonomy" id="2138241"/>
    <lineage>
        <taxon>Eukaryota</taxon>
        <taxon>Metazoa</taxon>
        <taxon>Ecdysozoa</taxon>
        <taxon>Nematoda</taxon>
        <taxon>Chromadorea</taxon>
        <taxon>Rhabditida</taxon>
        <taxon>Rhabditina</taxon>
        <taxon>Rhabditomorpha</taxon>
        <taxon>Rhabditoidea</taxon>
        <taxon>Rhabditidae</taxon>
        <taxon>Mesorhabditinae</taxon>
        <taxon>Mesorhabditis</taxon>
    </lineage>
</organism>
<keyword evidence="3" id="KW-1185">Reference proteome</keyword>
<evidence type="ECO:0000313" key="4">
    <source>
        <dbReference type="WBParaSite" id="MBELARI_LOCUS1070"/>
    </source>
</evidence>
<feature type="compositionally biased region" description="Low complexity" evidence="1">
    <location>
        <begin position="156"/>
        <end position="166"/>
    </location>
</feature>
<feature type="compositionally biased region" description="Pro residues" evidence="1">
    <location>
        <begin position="236"/>
        <end position="250"/>
    </location>
</feature>
<evidence type="ECO:0000256" key="2">
    <source>
        <dbReference type="SAM" id="SignalP"/>
    </source>
</evidence>
<evidence type="ECO:0000313" key="3">
    <source>
        <dbReference type="Proteomes" id="UP000887575"/>
    </source>
</evidence>
<feature type="compositionally biased region" description="Basic residues" evidence="1">
    <location>
        <begin position="275"/>
        <end position="289"/>
    </location>
</feature>
<name>A0AAF3E9V9_9BILA</name>
<feature type="compositionally biased region" description="Basic residues" evidence="1">
    <location>
        <begin position="145"/>
        <end position="154"/>
    </location>
</feature>
<dbReference type="Proteomes" id="UP000887575">
    <property type="component" value="Unassembled WGS sequence"/>
</dbReference>
<evidence type="ECO:0000256" key="1">
    <source>
        <dbReference type="SAM" id="MobiDB-lite"/>
    </source>
</evidence>
<protein>
    <submittedName>
        <fullName evidence="4">Uncharacterized protein</fullName>
    </submittedName>
</protein>
<reference evidence="4" key="1">
    <citation type="submission" date="2024-02" db="UniProtKB">
        <authorList>
            <consortium name="WormBaseParasite"/>
        </authorList>
    </citation>
    <scope>IDENTIFICATION</scope>
</reference>
<feature type="region of interest" description="Disordered" evidence="1">
    <location>
        <begin position="145"/>
        <end position="289"/>
    </location>
</feature>
<dbReference type="AlphaFoldDB" id="A0AAF3E9V9"/>
<dbReference type="WBParaSite" id="MBELARI_LOCUS1070">
    <property type="protein sequence ID" value="MBELARI_LOCUS1070"/>
    <property type="gene ID" value="MBELARI_LOCUS1070"/>
</dbReference>